<dbReference type="OrthoDB" id="983479at2759"/>
<dbReference type="GO" id="GO:0000139">
    <property type="term" value="C:Golgi membrane"/>
    <property type="evidence" value="ECO:0007669"/>
    <property type="project" value="TreeGrafter"/>
</dbReference>
<sequence length="428" mass="45698">MDQVAARKTLQELIKRGDLDNKKCIDCSSPNPQWASLSFAVFLCLQCAGVHRGFGVHVSFVRSVSMDTWQEDQIKRMQLGGNAPFREFMKSYPAGQGGYKEGMSPYDTYHCWAASQYRTKLDADLAGNPWSPSAPTEASRSTSSVSPPGRPSSAQGLRKSRASTRNSTSRPLRNDSISPASFKGTNSPTPGSPAVDQKAANESYFATLGQANSSRPDDLPPSQGGRYQGFGNTPTPPPASRHPSYGLSSAAAPSLVDFQQSPATALSKGWSLFSAAVVGASRVVSENVIQPSIEKVTDPTFQAGVRGYVSEAGKRAADVSRSANMWSKNAFGVDVAQQVGGVVGTVKDKVSGGPSKKGYGQVDMGYDGEPSALYDGREEDAFGEFEDGGHYDTGGLASPTPVIPSVSSTMKSRATKKKDDWEDEWKDF</sequence>
<feature type="region of interest" description="Disordered" evidence="6">
    <location>
        <begin position="353"/>
        <end position="428"/>
    </location>
</feature>
<dbReference type="GO" id="GO:0005096">
    <property type="term" value="F:GTPase activator activity"/>
    <property type="evidence" value="ECO:0007669"/>
    <property type="project" value="UniProtKB-KW"/>
</dbReference>
<evidence type="ECO:0000259" key="7">
    <source>
        <dbReference type="PROSITE" id="PS50115"/>
    </source>
</evidence>
<evidence type="ECO:0000313" key="8">
    <source>
        <dbReference type="EMBL" id="GBE79914.1"/>
    </source>
</evidence>
<keyword evidence="4" id="KW-0862">Zinc</keyword>
<dbReference type="InterPro" id="IPR037278">
    <property type="entry name" value="ARFGAP/RecO"/>
</dbReference>
<dbReference type="GO" id="GO:0030100">
    <property type="term" value="P:regulation of endocytosis"/>
    <property type="evidence" value="ECO:0007669"/>
    <property type="project" value="TreeGrafter"/>
</dbReference>
<dbReference type="AlphaFoldDB" id="A0A401GCL4"/>
<dbReference type="GeneID" id="38776831"/>
<keyword evidence="1" id="KW-0343">GTPase activation</keyword>
<reference evidence="8 9" key="1">
    <citation type="journal article" date="2018" name="Sci. Rep.">
        <title>Genome sequence of the cauliflower mushroom Sparassis crispa (Hanabiratake) and its association with beneficial usage.</title>
        <authorList>
            <person name="Kiyama R."/>
            <person name="Furutani Y."/>
            <person name="Kawaguchi K."/>
            <person name="Nakanishi T."/>
        </authorList>
    </citation>
    <scope>NUCLEOTIDE SEQUENCE [LARGE SCALE GENOMIC DNA]</scope>
</reference>
<dbReference type="InterPro" id="IPR038508">
    <property type="entry name" value="ArfGAP_dom_sf"/>
</dbReference>
<accession>A0A401GCL4</accession>
<evidence type="ECO:0000256" key="6">
    <source>
        <dbReference type="SAM" id="MobiDB-lite"/>
    </source>
</evidence>
<keyword evidence="9" id="KW-1185">Reference proteome</keyword>
<dbReference type="STRING" id="139825.A0A401GCL4"/>
<keyword evidence="3 5" id="KW-0863">Zinc-finger</keyword>
<keyword evidence="2" id="KW-0479">Metal-binding</keyword>
<dbReference type="PROSITE" id="PS50115">
    <property type="entry name" value="ARFGAP"/>
    <property type="match status" value="1"/>
</dbReference>
<dbReference type="RefSeq" id="XP_027610827.1">
    <property type="nucleotide sequence ID" value="XM_027755026.1"/>
</dbReference>
<dbReference type="CDD" id="cd08830">
    <property type="entry name" value="ArfGap_ArfGap1"/>
    <property type="match status" value="1"/>
</dbReference>
<dbReference type="InterPro" id="IPR001164">
    <property type="entry name" value="ArfGAP_dom"/>
</dbReference>
<protein>
    <submittedName>
        <fullName evidence="8">ADP-ribosylation factor GTPase-activating protein</fullName>
    </submittedName>
</protein>
<feature type="compositionally biased region" description="Polar residues" evidence="6">
    <location>
        <begin position="130"/>
        <end position="146"/>
    </location>
</feature>
<evidence type="ECO:0000256" key="3">
    <source>
        <dbReference type="ARBA" id="ARBA00022771"/>
    </source>
</evidence>
<feature type="domain" description="Arf-GAP" evidence="7">
    <location>
        <begin position="7"/>
        <end position="121"/>
    </location>
</feature>
<dbReference type="Proteomes" id="UP000287166">
    <property type="component" value="Unassembled WGS sequence"/>
</dbReference>
<proteinExistence type="predicted"/>
<dbReference type="PRINTS" id="PR00405">
    <property type="entry name" value="REVINTRACTNG"/>
</dbReference>
<evidence type="ECO:0000256" key="2">
    <source>
        <dbReference type="ARBA" id="ARBA00022723"/>
    </source>
</evidence>
<dbReference type="FunCoup" id="A0A401GCL4">
    <property type="interactions" value="309"/>
</dbReference>
<dbReference type="Gene3D" id="1.10.220.150">
    <property type="entry name" value="Arf GTPase activating protein"/>
    <property type="match status" value="1"/>
</dbReference>
<feature type="compositionally biased region" description="Low complexity" evidence="6">
    <location>
        <begin position="398"/>
        <end position="409"/>
    </location>
</feature>
<dbReference type="Pfam" id="PF01412">
    <property type="entry name" value="ArfGap"/>
    <property type="match status" value="1"/>
</dbReference>
<evidence type="ECO:0000313" key="9">
    <source>
        <dbReference type="Proteomes" id="UP000287166"/>
    </source>
</evidence>
<dbReference type="EMBL" id="BFAD01000002">
    <property type="protein sequence ID" value="GBE79914.1"/>
    <property type="molecule type" value="Genomic_DNA"/>
</dbReference>
<gene>
    <name evidence="8" type="ORF">SCP_0211160</name>
</gene>
<feature type="compositionally biased region" description="Polar residues" evidence="6">
    <location>
        <begin position="163"/>
        <end position="189"/>
    </location>
</feature>
<evidence type="ECO:0000256" key="1">
    <source>
        <dbReference type="ARBA" id="ARBA00022468"/>
    </source>
</evidence>
<dbReference type="SUPFAM" id="SSF57863">
    <property type="entry name" value="ArfGap/RecO-like zinc finger"/>
    <property type="match status" value="1"/>
</dbReference>
<name>A0A401GCL4_9APHY</name>
<dbReference type="PANTHER" id="PTHR46395:SF1">
    <property type="entry name" value="ADP-RIBOSYLATION FACTOR GTPASE-ACTIVATING PROTEIN 1"/>
    <property type="match status" value="1"/>
</dbReference>
<evidence type="ECO:0000256" key="5">
    <source>
        <dbReference type="PROSITE-ProRule" id="PRU00288"/>
    </source>
</evidence>
<dbReference type="InParanoid" id="A0A401GCL4"/>
<organism evidence="8 9">
    <name type="scientific">Sparassis crispa</name>
    <dbReference type="NCBI Taxonomy" id="139825"/>
    <lineage>
        <taxon>Eukaryota</taxon>
        <taxon>Fungi</taxon>
        <taxon>Dikarya</taxon>
        <taxon>Basidiomycota</taxon>
        <taxon>Agaricomycotina</taxon>
        <taxon>Agaricomycetes</taxon>
        <taxon>Polyporales</taxon>
        <taxon>Sparassidaceae</taxon>
        <taxon>Sparassis</taxon>
    </lineage>
</organism>
<dbReference type="PANTHER" id="PTHR46395">
    <property type="entry name" value="ADP-RIBOSYLATION FACTOR GTPASE-ACTIVATING PROTEIN 1"/>
    <property type="match status" value="1"/>
</dbReference>
<evidence type="ECO:0000256" key="4">
    <source>
        <dbReference type="ARBA" id="ARBA00022833"/>
    </source>
</evidence>
<feature type="region of interest" description="Disordered" evidence="6">
    <location>
        <begin position="210"/>
        <end position="247"/>
    </location>
</feature>
<comment type="caution">
    <text evidence="8">The sequence shown here is derived from an EMBL/GenBank/DDBJ whole genome shotgun (WGS) entry which is preliminary data.</text>
</comment>
<dbReference type="GO" id="GO:0032012">
    <property type="term" value="P:regulation of ARF protein signal transduction"/>
    <property type="evidence" value="ECO:0007669"/>
    <property type="project" value="TreeGrafter"/>
</dbReference>
<feature type="region of interest" description="Disordered" evidence="6">
    <location>
        <begin position="126"/>
        <end position="196"/>
    </location>
</feature>
<dbReference type="SMART" id="SM00105">
    <property type="entry name" value="ArfGap"/>
    <property type="match status" value="1"/>
</dbReference>
<dbReference type="GO" id="GO:0008270">
    <property type="term" value="F:zinc ion binding"/>
    <property type="evidence" value="ECO:0007669"/>
    <property type="project" value="UniProtKB-KW"/>
</dbReference>